<dbReference type="InterPro" id="IPR040983">
    <property type="entry name" value="Bact_RF_family5"/>
</dbReference>
<proteinExistence type="predicted"/>
<dbReference type="EMBL" id="JBHSBH010000011">
    <property type="protein sequence ID" value="MFC3997728.1"/>
    <property type="molecule type" value="Genomic_DNA"/>
</dbReference>
<evidence type="ECO:0000313" key="2">
    <source>
        <dbReference type="EMBL" id="MFC3997728.1"/>
    </source>
</evidence>
<organism evidence="2 3">
    <name type="scientific">Nocardiopsis sediminis</name>
    <dbReference type="NCBI Taxonomy" id="1778267"/>
    <lineage>
        <taxon>Bacteria</taxon>
        <taxon>Bacillati</taxon>
        <taxon>Actinomycetota</taxon>
        <taxon>Actinomycetes</taxon>
        <taxon>Streptosporangiales</taxon>
        <taxon>Nocardiopsidaceae</taxon>
        <taxon>Nocardiopsis</taxon>
    </lineage>
</organism>
<protein>
    <submittedName>
        <fullName evidence="2">VLRF1 family aeRF1-type release factor</fullName>
    </submittedName>
</protein>
<accession>A0ABV8FSM0</accession>
<reference evidence="3" key="1">
    <citation type="journal article" date="2019" name="Int. J. Syst. Evol. Microbiol.">
        <title>The Global Catalogue of Microorganisms (GCM) 10K type strain sequencing project: providing services to taxonomists for standard genome sequencing and annotation.</title>
        <authorList>
            <consortium name="The Broad Institute Genomics Platform"/>
            <consortium name="The Broad Institute Genome Sequencing Center for Infectious Disease"/>
            <person name="Wu L."/>
            <person name="Ma J."/>
        </authorList>
    </citation>
    <scope>NUCLEOTIDE SEQUENCE [LARGE SCALE GENOMIC DNA]</scope>
    <source>
        <strain evidence="3">TBRC 1826</strain>
    </source>
</reference>
<gene>
    <name evidence="2" type="ORF">ACFOVU_17470</name>
</gene>
<dbReference type="Proteomes" id="UP001595847">
    <property type="component" value="Unassembled WGS sequence"/>
</dbReference>
<dbReference type="RefSeq" id="WP_378534945.1">
    <property type="nucleotide sequence ID" value="NZ_JBHSBH010000011.1"/>
</dbReference>
<evidence type="ECO:0000313" key="3">
    <source>
        <dbReference type="Proteomes" id="UP001595847"/>
    </source>
</evidence>
<sequence length="401" mass="43423">MGGMIMILDHTSLRDLAGMTDDMGVLSVYATADPRDTSASPAWRLQVAQAIDALRDQAADDGDRERKNAVLRRLERLAPEFEGMLDVARSGLGRALFASVSGDEVRTFSVQVPLEDSARLEDRPYLRPLAAALTTDGPAGVLAVSRDGVRVIDLRLGMAHEVTRMGFEMDNEDWRPSRRSMAAGGAGSEPSARAYSGEDRFDRRMEDQVLRFLGGVRPRIRSIADEQGWGTVVITGEKRLINVVRKGLATVNGHRDIVLLDHVVERMTAPEIAAIVLPELHARRLERCEAVADEVRSAALAGGHGTVGLSDTLGAFREGRVAHLFLDGERHLSGHRGPDGWYYPQGETPPGASGAQMVPEQDLGERMIELGLDTGADISVLPPGPADTLIEDGGVAAMLRW</sequence>
<dbReference type="Pfam" id="PF18846">
    <property type="entry name" value="baeRF_family5"/>
    <property type="match status" value="1"/>
</dbReference>
<name>A0ABV8FSM0_9ACTN</name>
<evidence type="ECO:0000256" key="1">
    <source>
        <dbReference type="SAM" id="MobiDB-lite"/>
    </source>
</evidence>
<feature type="region of interest" description="Disordered" evidence="1">
    <location>
        <begin position="177"/>
        <end position="197"/>
    </location>
</feature>
<keyword evidence="3" id="KW-1185">Reference proteome</keyword>
<comment type="caution">
    <text evidence="2">The sequence shown here is derived from an EMBL/GenBank/DDBJ whole genome shotgun (WGS) entry which is preliminary data.</text>
</comment>